<sequence>MEGSNRKNNSAEWVGKYRILAKRWTCGVKSEFFVLDLKQEIIVTKHPEVVWSRDEFTTTAVLHEDTLSVVNIGVRKYKNSKPSKHKPYYPIMAVNPEPEEEEDNYIHSSDSNTCVSTLDLTKSPAIWSNWTPGPKMIFKRESPYSAVLDKMIFACSGTRLNSRILEGYQIGGSSSKWEETTIIPFGGDLTLRDPAWVSIPPIPDPNNNRLIVFFENTDSLYAYYPSKDNNNNWELLHQPFHGGHWFFSASAIANQVVGDNLILCFYPDSQIFLAYNIITNKWLDVHWLFKFDDTQQTCLLYGIELFHLGNDILCLAASRDKFHIEFLRFSVKLVQEQQLVQLTPLSFHSIFVPDILAITDTFIPF</sequence>
<dbReference type="Proteomes" id="UP001177021">
    <property type="component" value="Unassembled WGS sequence"/>
</dbReference>
<comment type="caution">
    <text evidence="1">The sequence shown here is derived from an EMBL/GenBank/DDBJ whole genome shotgun (WGS) entry which is preliminary data.</text>
</comment>
<dbReference type="EMBL" id="CASHSV030000001">
    <property type="protein sequence ID" value="CAJ2629241.1"/>
    <property type="molecule type" value="Genomic_DNA"/>
</dbReference>
<accession>A0ACB0IAG7</accession>
<name>A0ACB0IAG7_TRIPR</name>
<reference evidence="1" key="1">
    <citation type="submission" date="2023-10" db="EMBL/GenBank/DDBJ databases">
        <authorList>
            <person name="Rodriguez Cubillos JULIANA M."/>
            <person name="De Vega J."/>
        </authorList>
    </citation>
    <scope>NUCLEOTIDE SEQUENCE</scope>
</reference>
<evidence type="ECO:0000313" key="1">
    <source>
        <dbReference type="EMBL" id="CAJ2629241.1"/>
    </source>
</evidence>
<proteinExistence type="predicted"/>
<keyword evidence="2" id="KW-1185">Reference proteome</keyword>
<gene>
    <name evidence="1" type="ORF">MILVUS5_LOCUS1274</name>
</gene>
<organism evidence="1 2">
    <name type="scientific">Trifolium pratense</name>
    <name type="common">Red clover</name>
    <dbReference type="NCBI Taxonomy" id="57577"/>
    <lineage>
        <taxon>Eukaryota</taxon>
        <taxon>Viridiplantae</taxon>
        <taxon>Streptophyta</taxon>
        <taxon>Embryophyta</taxon>
        <taxon>Tracheophyta</taxon>
        <taxon>Spermatophyta</taxon>
        <taxon>Magnoliopsida</taxon>
        <taxon>eudicotyledons</taxon>
        <taxon>Gunneridae</taxon>
        <taxon>Pentapetalae</taxon>
        <taxon>rosids</taxon>
        <taxon>fabids</taxon>
        <taxon>Fabales</taxon>
        <taxon>Fabaceae</taxon>
        <taxon>Papilionoideae</taxon>
        <taxon>50 kb inversion clade</taxon>
        <taxon>NPAAA clade</taxon>
        <taxon>Hologalegina</taxon>
        <taxon>IRL clade</taxon>
        <taxon>Trifolieae</taxon>
        <taxon>Trifolium</taxon>
    </lineage>
</organism>
<protein>
    <submittedName>
        <fullName evidence="1">Uncharacterized protein</fullName>
    </submittedName>
</protein>
<evidence type="ECO:0000313" key="2">
    <source>
        <dbReference type="Proteomes" id="UP001177021"/>
    </source>
</evidence>